<dbReference type="EMBL" id="CM018052">
    <property type="protein sequence ID" value="KAA8515623.1"/>
    <property type="molecule type" value="Genomic_DNA"/>
</dbReference>
<keyword evidence="3" id="KW-1185">Reference proteome</keyword>
<organism evidence="2 3">
    <name type="scientific">Nyssa sinensis</name>
    <dbReference type="NCBI Taxonomy" id="561372"/>
    <lineage>
        <taxon>Eukaryota</taxon>
        <taxon>Viridiplantae</taxon>
        <taxon>Streptophyta</taxon>
        <taxon>Embryophyta</taxon>
        <taxon>Tracheophyta</taxon>
        <taxon>Spermatophyta</taxon>
        <taxon>Magnoliopsida</taxon>
        <taxon>eudicotyledons</taxon>
        <taxon>Gunneridae</taxon>
        <taxon>Pentapetalae</taxon>
        <taxon>asterids</taxon>
        <taxon>Cornales</taxon>
        <taxon>Nyssaceae</taxon>
        <taxon>Nyssa</taxon>
    </lineage>
</organism>
<gene>
    <name evidence="2" type="ORF">F0562_018766</name>
</gene>
<sequence>MILSCLNQHAFNLYILEFELKYSELLPMINRAFAKLVMEIDHPMSKWEIATIEEYFNYSLNLLELLNSISSSLSHLCQARLSLSHALSILETSSSLAIERLKPIHRENFRNHFKEGKKETEERSCSGNESVIQQAVIVMRSIGFWVCGIVLSGLCSDVEPYMEMSKSAGEFVNSLLSSIVCEEIVVKNGVLKEVEEINGAVAHLVAAAGAATGESGSNAAKELERRLEEIEKLLEVVGKDTNHLFSEVLAGRNELLDCLRQQKQ</sequence>
<dbReference type="Proteomes" id="UP000325577">
    <property type="component" value="Linkage Group LG9"/>
</dbReference>
<accession>A0A5J4ZA09</accession>
<dbReference type="PANTHER" id="PTHR31509">
    <property type="entry name" value="BPS1-LIKE PROTEIN"/>
    <property type="match status" value="1"/>
</dbReference>
<keyword evidence="1" id="KW-0175">Coiled coil</keyword>
<feature type="coiled-coil region" evidence="1">
    <location>
        <begin position="213"/>
        <end position="240"/>
    </location>
</feature>
<evidence type="ECO:0000313" key="3">
    <source>
        <dbReference type="Proteomes" id="UP000325577"/>
    </source>
</evidence>
<name>A0A5J4ZA09_9ASTE</name>
<reference evidence="2 3" key="1">
    <citation type="submission" date="2019-09" db="EMBL/GenBank/DDBJ databases">
        <title>A chromosome-level genome assembly of the Chinese tupelo Nyssa sinensis.</title>
        <authorList>
            <person name="Yang X."/>
            <person name="Kang M."/>
            <person name="Yang Y."/>
            <person name="Xiong H."/>
            <person name="Wang M."/>
            <person name="Zhang Z."/>
            <person name="Wang Z."/>
            <person name="Wu H."/>
            <person name="Ma T."/>
            <person name="Liu J."/>
            <person name="Xi Z."/>
        </authorList>
    </citation>
    <scope>NUCLEOTIDE SEQUENCE [LARGE SCALE GENOMIC DNA]</scope>
    <source>
        <strain evidence="2">J267</strain>
        <tissue evidence="2">Leaf</tissue>
    </source>
</reference>
<evidence type="ECO:0000313" key="2">
    <source>
        <dbReference type="EMBL" id="KAA8515623.1"/>
    </source>
</evidence>
<proteinExistence type="predicted"/>
<protein>
    <submittedName>
        <fullName evidence="2">Uncharacterized protein</fullName>
    </submittedName>
</protein>
<dbReference type="AlphaFoldDB" id="A0A5J4ZA09"/>
<dbReference type="OrthoDB" id="985898at2759"/>
<evidence type="ECO:0000256" key="1">
    <source>
        <dbReference type="SAM" id="Coils"/>
    </source>
</evidence>